<dbReference type="InterPro" id="IPR050430">
    <property type="entry name" value="Peptidase_S1"/>
</dbReference>
<keyword evidence="3 7" id="KW-0645">Protease</keyword>
<dbReference type="GO" id="GO:0006508">
    <property type="term" value="P:proteolysis"/>
    <property type="evidence" value="ECO:0007669"/>
    <property type="project" value="UniProtKB-KW"/>
</dbReference>
<keyword evidence="11" id="KW-1185">Reference proteome</keyword>
<dbReference type="PANTHER" id="PTHR24276:SF91">
    <property type="entry name" value="AT26814P-RELATED"/>
    <property type="match status" value="1"/>
</dbReference>
<keyword evidence="5 7" id="KW-0720">Serine protease</keyword>
<feature type="signal peptide" evidence="8">
    <location>
        <begin position="1"/>
        <end position="19"/>
    </location>
</feature>
<dbReference type="InterPro" id="IPR001254">
    <property type="entry name" value="Trypsin_dom"/>
</dbReference>
<feature type="domain" description="Peptidase S1" evidence="9">
    <location>
        <begin position="12"/>
        <end position="261"/>
    </location>
</feature>
<dbReference type="InterPro" id="IPR033116">
    <property type="entry name" value="TRYPSIN_SER"/>
</dbReference>
<accession>A0A7M7HF52</accession>
<dbReference type="CDD" id="cd00190">
    <property type="entry name" value="Tryp_SPc"/>
    <property type="match status" value="1"/>
</dbReference>
<keyword evidence="4 7" id="KW-0378">Hydrolase</keyword>
<dbReference type="InParanoid" id="A0A7M7HF52"/>
<sequence length="310" mass="33440">MKTIGKIFLLCLVALATEAKKARLSKLAQTASPGEFPYQVAIFLDRKFHCGGALISKTHVLTAAHCVQPMTNVPYALGQRVVVEVGSVRLRYGQSHRVVRAAYHRQYNHPSFGSTFIPNDIGVLTLKTPVTESANVKIIALPSAGTVVPVGAKVVISGFGSSIPGGPTSPVLKKDTFEVITQDECDRYYRSVLRFTIASFHICAKSQPGYGTCHGDSGGPLVYNKQLVGVVSGGDGKCATGIPDIYTKVASFLDFIKHQMNAKPGQGQGQLRPAGNPFEPQIPGAWDPFQPQVVPGQYPIYPYPPQIIYQ</sequence>
<dbReference type="GO" id="GO:0004252">
    <property type="term" value="F:serine-type endopeptidase activity"/>
    <property type="evidence" value="ECO:0007669"/>
    <property type="project" value="InterPro"/>
</dbReference>
<feature type="chain" id="PRO_5033596874" description="Peptidase S1 domain-containing protein" evidence="8">
    <location>
        <begin position="20"/>
        <end position="310"/>
    </location>
</feature>
<dbReference type="GO" id="GO:0005576">
    <property type="term" value="C:extracellular region"/>
    <property type="evidence" value="ECO:0007669"/>
    <property type="project" value="UniProtKB-SubCell"/>
</dbReference>
<evidence type="ECO:0000259" key="9">
    <source>
        <dbReference type="PROSITE" id="PS50240"/>
    </source>
</evidence>
<dbReference type="Gene3D" id="2.40.10.10">
    <property type="entry name" value="Trypsin-like serine proteases"/>
    <property type="match status" value="1"/>
</dbReference>
<gene>
    <name evidence="10" type="primary">103317243</name>
</gene>
<evidence type="ECO:0000256" key="8">
    <source>
        <dbReference type="SAM" id="SignalP"/>
    </source>
</evidence>
<comment type="similarity">
    <text evidence="2">Belongs to the peptidase S1 family.</text>
</comment>
<evidence type="ECO:0000256" key="3">
    <source>
        <dbReference type="ARBA" id="ARBA00022670"/>
    </source>
</evidence>
<dbReference type="SMART" id="SM00020">
    <property type="entry name" value="Tryp_SPc"/>
    <property type="match status" value="1"/>
</dbReference>
<dbReference type="PROSITE" id="PS00134">
    <property type="entry name" value="TRYPSIN_HIS"/>
    <property type="match status" value="1"/>
</dbReference>
<dbReference type="FunFam" id="2.40.10.10:FF:000068">
    <property type="entry name" value="transmembrane protease serine 2"/>
    <property type="match status" value="1"/>
</dbReference>
<dbReference type="KEGG" id="nvi:103317243"/>
<keyword evidence="8" id="KW-0732">Signal</keyword>
<dbReference type="InterPro" id="IPR043504">
    <property type="entry name" value="Peptidase_S1_PA_chymotrypsin"/>
</dbReference>
<evidence type="ECO:0000256" key="7">
    <source>
        <dbReference type="RuleBase" id="RU363034"/>
    </source>
</evidence>
<evidence type="ECO:0000256" key="4">
    <source>
        <dbReference type="ARBA" id="ARBA00022801"/>
    </source>
</evidence>
<dbReference type="InterPro" id="IPR001314">
    <property type="entry name" value="Peptidase_S1A"/>
</dbReference>
<dbReference type="OMA" id="ASFHICA"/>
<evidence type="ECO:0000256" key="6">
    <source>
        <dbReference type="ARBA" id="ARBA00023157"/>
    </source>
</evidence>
<dbReference type="Proteomes" id="UP000002358">
    <property type="component" value="Chromosome 2"/>
</dbReference>
<proteinExistence type="inferred from homology"/>
<dbReference type="PROSITE" id="PS00135">
    <property type="entry name" value="TRYPSIN_SER"/>
    <property type="match status" value="1"/>
</dbReference>
<evidence type="ECO:0000256" key="2">
    <source>
        <dbReference type="ARBA" id="ARBA00007664"/>
    </source>
</evidence>
<dbReference type="AlphaFoldDB" id="A0A7M7HF52"/>
<reference evidence="10" key="1">
    <citation type="submission" date="2021-01" db="UniProtKB">
        <authorList>
            <consortium name="EnsemblMetazoa"/>
        </authorList>
    </citation>
    <scope>IDENTIFICATION</scope>
</reference>
<keyword evidence="6" id="KW-1015">Disulfide bond</keyword>
<name>A0A7M7HF52_NASVI</name>
<evidence type="ECO:0000256" key="5">
    <source>
        <dbReference type="ARBA" id="ARBA00022825"/>
    </source>
</evidence>
<protein>
    <recommendedName>
        <fullName evidence="9">Peptidase S1 domain-containing protein</fullName>
    </recommendedName>
</protein>
<dbReference type="InterPro" id="IPR009003">
    <property type="entry name" value="Peptidase_S1_PA"/>
</dbReference>
<evidence type="ECO:0000313" key="11">
    <source>
        <dbReference type="Proteomes" id="UP000002358"/>
    </source>
</evidence>
<dbReference type="FunFam" id="2.40.10.10:FF:000036">
    <property type="entry name" value="Trypsin beta"/>
    <property type="match status" value="1"/>
</dbReference>
<evidence type="ECO:0000313" key="10">
    <source>
        <dbReference type="EnsemblMetazoa" id="XP_008212831"/>
    </source>
</evidence>
<dbReference type="Pfam" id="PF00089">
    <property type="entry name" value="Trypsin"/>
    <property type="match status" value="1"/>
</dbReference>
<dbReference type="PANTHER" id="PTHR24276">
    <property type="entry name" value="POLYSERASE-RELATED"/>
    <property type="match status" value="1"/>
</dbReference>
<dbReference type="PRINTS" id="PR00722">
    <property type="entry name" value="CHYMOTRYPSIN"/>
</dbReference>
<dbReference type="SUPFAM" id="SSF50494">
    <property type="entry name" value="Trypsin-like serine proteases"/>
    <property type="match status" value="1"/>
</dbReference>
<organism evidence="10 11">
    <name type="scientific">Nasonia vitripennis</name>
    <name type="common">Parasitic wasp</name>
    <dbReference type="NCBI Taxonomy" id="7425"/>
    <lineage>
        <taxon>Eukaryota</taxon>
        <taxon>Metazoa</taxon>
        <taxon>Ecdysozoa</taxon>
        <taxon>Arthropoda</taxon>
        <taxon>Hexapoda</taxon>
        <taxon>Insecta</taxon>
        <taxon>Pterygota</taxon>
        <taxon>Neoptera</taxon>
        <taxon>Endopterygota</taxon>
        <taxon>Hymenoptera</taxon>
        <taxon>Apocrita</taxon>
        <taxon>Proctotrupomorpha</taxon>
        <taxon>Chalcidoidea</taxon>
        <taxon>Pteromalidae</taxon>
        <taxon>Pteromalinae</taxon>
        <taxon>Nasonia</taxon>
    </lineage>
</organism>
<evidence type="ECO:0000256" key="1">
    <source>
        <dbReference type="ARBA" id="ARBA00004239"/>
    </source>
</evidence>
<dbReference type="SMR" id="A0A7M7HF52"/>
<dbReference type="PROSITE" id="PS50240">
    <property type="entry name" value="TRYPSIN_DOM"/>
    <property type="match status" value="1"/>
</dbReference>
<dbReference type="EnsemblMetazoa" id="XM_031923392">
    <property type="protein sequence ID" value="XP_031779252"/>
    <property type="gene ID" value="LOC103317243"/>
</dbReference>
<dbReference type="InterPro" id="IPR018114">
    <property type="entry name" value="TRYPSIN_HIS"/>
</dbReference>
<dbReference type="EnsemblMetazoa" id="XM_008214609">
    <property type="protein sequence ID" value="XP_008212831"/>
    <property type="gene ID" value="LOC103317243"/>
</dbReference>
<dbReference type="OrthoDB" id="6755574at2759"/>
<comment type="subcellular location">
    <subcellularLocation>
        <location evidence="1">Secreted</location>
        <location evidence="1">Extracellular space</location>
    </subcellularLocation>
</comment>